<feature type="active site" description="Proton donor" evidence="9">
    <location>
        <position position="130"/>
    </location>
</feature>
<evidence type="ECO:0000313" key="11">
    <source>
        <dbReference type="EMBL" id="VFP85672.1"/>
    </source>
</evidence>
<dbReference type="GO" id="GO:0005737">
    <property type="term" value="C:cytoplasm"/>
    <property type="evidence" value="ECO:0007669"/>
    <property type="project" value="UniProtKB-SubCell"/>
</dbReference>
<evidence type="ECO:0000313" key="12">
    <source>
        <dbReference type="Proteomes" id="UP000294449"/>
    </source>
</evidence>
<dbReference type="HAMAP" id="MF_01014">
    <property type="entry name" value="HisA"/>
    <property type="match status" value="1"/>
</dbReference>
<proteinExistence type="inferred from homology"/>
<evidence type="ECO:0000256" key="4">
    <source>
        <dbReference type="ARBA" id="ARBA00009667"/>
    </source>
</evidence>
<dbReference type="GO" id="GO:0003949">
    <property type="term" value="F:1-(5-phosphoribosyl)-5-[(5-phosphoribosylamino)methylideneamino]imidazole-4-carboxamide isomerase activity"/>
    <property type="evidence" value="ECO:0007669"/>
    <property type="project" value="UniProtKB-UniRule"/>
</dbReference>
<dbReference type="EMBL" id="LR217732">
    <property type="protein sequence ID" value="VFP85672.1"/>
    <property type="molecule type" value="Genomic_DNA"/>
</dbReference>
<dbReference type="STRING" id="655384.GCA_900128595_00074"/>
<dbReference type="InterPro" id="IPR013785">
    <property type="entry name" value="Aldolase_TIM"/>
</dbReference>
<feature type="active site" description="Proton acceptor" evidence="9">
    <location>
        <position position="7"/>
    </location>
</feature>
<dbReference type="InterPro" id="IPR023016">
    <property type="entry name" value="HisA/PriA"/>
</dbReference>
<dbReference type="InterPro" id="IPR011060">
    <property type="entry name" value="RibuloseP-bd_barrel"/>
</dbReference>
<name>A0A451DGC3_9GAMM</name>
<dbReference type="RefSeq" id="WP_075474506.1">
    <property type="nucleotide sequence ID" value="NZ_LR217732.1"/>
</dbReference>
<evidence type="ECO:0000256" key="2">
    <source>
        <dbReference type="ARBA" id="ARBA00004496"/>
    </source>
</evidence>
<dbReference type="SUPFAM" id="SSF51366">
    <property type="entry name" value="Ribulose-phoshate binding barrel"/>
    <property type="match status" value="1"/>
</dbReference>
<evidence type="ECO:0000256" key="1">
    <source>
        <dbReference type="ARBA" id="ARBA00000901"/>
    </source>
</evidence>
<keyword evidence="8 9" id="KW-0413">Isomerase</keyword>
<dbReference type="Gene3D" id="3.20.20.70">
    <property type="entry name" value="Aldolase class I"/>
    <property type="match status" value="1"/>
</dbReference>
<keyword evidence="7 9" id="KW-0368">Histidine biosynthesis</keyword>
<reference evidence="11 12" key="1">
    <citation type="submission" date="2019-02" db="EMBL/GenBank/DDBJ databases">
        <authorList>
            <person name="Manzano-Marin A."/>
            <person name="Manzano-Marin A."/>
        </authorList>
    </citation>
    <scope>NUCLEOTIDE SEQUENCE [LARGE SCALE GENOMIC DNA]</scope>
    <source>
        <strain evidence="11 12">BuCipseudotaxifoliae</strain>
    </source>
</reference>
<accession>A0A451DGC3</accession>
<keyword evidence="5 9" id="KW-0963">Cytoplasm</keyword>
<dbReference type="UniPathway" id="UPA00031">
    <property type="reaction ID" value="UER00009"/>
</dbReference>
<dbReference type="Proteomes" id="UP000294449">
    <property type="component" value="Chromosome"/>
</dbReference>
<dbReference type="InterPro" id="IPR006062">
    <property type="entry name" value="His_biosynth"/>
</dbReference>
<evidence type="ECO:0000256" key="8">
    <source>
        <dbReference type="ARBA" id="ARBA00023235"/>
    </source>
</evidence>
<evidence type="ECO:0000256" key="7">
    <source>
        <dbReference type="ARBA" id="ARBA00023102"/>
    </source>
</evidence>
<dbReference type="Pfam" id="PF00977">
    <property type="entry name" value="His_biosynth"/>
    <property type="match status" value="1"/>
</dbReference>
<dbReference type="GO" id="GO:0000162">
    <property type="term" value="P:L-tryptophan biosynthetic process"/>
    <property type="evidence" value="ECO:0007669"/>
    <property type="project" value="TreeGrafter"/>
</dbReference>
<evidence type="ECO:0000256" key="6">
    <source>
        <dbReference type="ARBA" id="ARBA00022605"/>
    </source>
</evidence>
<organism evidence="11 12">
    <name type="scientific">Buchnera aphidicola</name>
    <name type="common">Cinara pseudotaxifoliae</name>
    <dbReference type="NCBI Taxonomy" id="655384"/>
    <lineage>
        <taxon>Bacteria</taxon>
        <taxon>Pseudomonadati</taxon>
        <taxon>Pseudomonadota</taxon>
        <taxon>Gammaproteobacteria</taxon>
        <taxon>Enterobacterales</taxon>
        <taxon>Erwiniaceae</taxon>
        <taxon>Buchnera</taxon>
    </lineage>
</organism>
<evidence type="ECO:0000256" key="3">
    <source>
        <dbReference type="ARBA" id="ARBA00005133"/>
    </source>
</evidence>
<evidence type="ECO:0000256" key="10">
    <source>
        <dbReference type="RuleBase" id="RU003657"/>
    </source>
</evidence>
<keyword evidence="6 9" id="KW-0028">Amino-acid biosynthesis</keyword>
<dbReference type="InterPro" id="IPR044524">
    <property type="entry name" value="Isoase_HisA-like"/>
</dbReference>
<sequence>MIIPSLDFINGKIVRLYQGNYSNKMLYNIDIFKQIDQYISEGSKHIHLVDLDGCNNPKDRQKNILKIISYYHGKVTFQVGGGIRSINDIEDLLSIGVLKIVIGTIAIDQPNMFKKWLCKYGGDRFILAADTYVTDNNENKLAIHGWKTITDINLESIIHKFIPYGLKNVLCTDISRDGTFLGPNIVLYKDLKKIFPKIILQSSGGINSLSDLYLLKKHNVEHVIIGRALLEKKFTFSEAQQCWQKE</sequence>
<evidence type="ECO:0000256" key="5">
    <source>
        <dbReference type="ARBA" id="ARBA00022490"/>
    </source>
</evidence>
<dbReference type="PANTHER" id="PTHR43090:SF2">
    <property type="entry name" value="1-(5-PHOSPHORIBOSYL)-5-[(5-PHOSPHORIBOSYLAMINO)METHYLIDENEAMINO] IMIDAZOLE-4-CARBOXAMIDE ISOMERASE"/>
    <property type="match status" value="1"/>
</dbReference>
<evidence type="ECO:0000256" key="9">
    <source>
        <dbReference type="HAMAP-Rule" id="MF_01014"/>
    </source>
</evidence>
<dbReference type="AlphaFoldDB" id="A0A451DGC3"/>
<protein>
    <recommendedName>
        <fullName evidence="9">1-(5-phosphoribosyl)-5-[(5-phosphoribosylamino)methylideneamino] imidazole-4-carboxamide isomerase</fullName>
        <ecNumber evidence="9">5.3.1.16</ecNumber>
    </recommendedName>
    <alternativeName>
        <fullName evidence="9">Phosphoribosylformimino-5-aminoimidazole carboxamide ribotide isomerase</fullName>
    </alternativeName>
</protein>
<dbReference type="PANTHER" id="PTHR43090">
    <property type="entry name" value="1-(5-PHOSPHORIBOSYL)-5-[(5-PHOSPHORIBOSYLAMINO)METHYLIDENEAMINO] IMIDAZOLE-4-CARBOXAMIDE ISOMERASE"/>
    <property type="match status" value="1"/>
</dbReference>
<dbReference type="CDD" id="cd04732">
    <property type="entry name" value="HisA"/>
    <property type="match status" value="1"/>
</dbReference>
<comment type="subcellular location">
    <subcellularLocation>
        <location evidence="2 9">Cytoplasm</location>
    </subcellularLocation>
</comment>
<dbReference type="FunFam" id="3.20.20.70:FF:000009">
    <property type="entry name" value="1-(5-phosphoribosyl)-5-[(5-phosphoribosylamino)methylideneamino] imidazole-4-carboxamide isomerase"/>
    <property type="match status" value="1"/>
</dbReference>
<comment type="similarity">
    <text evidence="4 9 10">Belongs to the HisA/HisF family.</text>
</comment>
<gene>
    <name evidence="9 11" type="primary">hisA</name>
    <name evidence="11" type="ORF">BUCIPSTX3056_074</name>
</gene>
<dbReference type="GO" id="GO:0000105">
    <property type="term" value="P:L-histidine biosynthetic process"/>
    <property type="evidence" value="ECO:0007669"/>
    <property type="project" value="UniProtKB-UniRule"/>
</dbReference>
<dbReference type="OrthoDB" id="9807749at2"/>
<dbReference type="EC" id="5.3.1.16" evidence="9"/>
<comment type="catalytic activity">
    <reaction evidence="1 9">
        <text>1-(5-phospho-beta-D-ribosyl)-5-[(5-phospho-beta-D-ribosylamino)methylideneamino]imidazole-4-carboxamide = 5-[(5-phospho-1-deoxy-D-ribulos-1-ylimino)methylamino]-1-(5-phospho-beta-D-ribosyl)imidazole-4-carboxamide</text>
        <dbReference type="Rhea" id="RHEA:15469"/>
        <dbReference type="ChEBI" id="CHEBI:58435"/>
        <dbReference type="ChEBI" id="CHEBI:58525"/>
        <dbReference type="EC" id="5.3.1.16"/>
    </reaction>
</comment>
<comment type="pathway">
    <text evidence="3 9">Amino-acid biosynthesis; L-histidine biosynthesis; L-histidine from 5-phospho-alpha-D-ribose 1-diphosphate: step 4/9.</text>
</comment>